<dbReference type="EMBL" id="MN739089">
    <property type="protein sequence ID" value="QHS87866.1"/>
    <property type="molecule type" value="Genomic_DNA"/>
</dbReference>
<evidence type="ECO:0000313" key="1">
    <source>
        <dbReference type="EMBL" id="QHS87866.1"/>
    </source>
</evidence>
<reference evidence="1" key="1">
    <citation type="journal article" date="2020" name="Nature">
        <title>Giant virus diversity and host interactions through global metagenomics.</title>
        <authorList>
            <person name="Schulz F."/>
            <person name="Roux S."/>
            <person name="Paez-Espino D."/>
            <person name="Jungbluth S."/>
            <person name="Walsh D.A."/>
            <person name="Denef V.J."/>
            <person name="McMahon K.D."/>
            <person name="Konstantinidis K.T."/>
            <person name="Eloe-Fadrosh E.A."/>
            <person name="Kyrpides N.C."/>
            <person name="Woyke T."/>
        </authorList>
    </citation>
    <scope>NUCLEOTIDE SEQUENCE</scope>
    <source>
        <strain evidence="1">GVMAG-M-3300010158-13</strain>
    </source>
</reference>
<dbReference type="AlphaFoldDB" id="A0A6C0B703"/>
<accession>A0A6C0B703</accession>
<protein>
    <submittedName>
        <fullName evidence="1">Uncharacterized protein</fullName>
    </submittedName>
</protein>
<proteinExistence type="predicted"/>
<sequence length="294" mass="35214">MKTAVLFFGEIRGFSDLWKRVYEQIVLPNNADVFMHNYYYDADFIEQYKDQEIRDLLKEYYQNKGLNLYPNQELYDIFSPKTHSLEKRSDYAKDNQSTIEKYIKNHGDYQGNRKGKKYIEIMFNTIISQHYSRKKVIELKRDFENQNGFIYDNVIMTRLDINISDIIHFSSKLTCINAKILTPEFSIFEQVISGPSEQMDSIITMFDSACKYYETYCGKRLNFSTNEFFMYLHLSKCGLQIINYDYPLDYTNSRNGLSRFNKSFILENDLSIKQQIVFKEEQIKLQNTKRWKMF</sequence>
<organism evidence="1">
    <name type="scientific">viral metagenome</name>
    <dbReference type="NCBI Taxonomy" id="1070528"/>
    <lineage>
        <taxon>unclassified sequences</taxon>
        <taxon>metagenomes</taxon>
        <taxon>organismal metagenomes</taxon>
    </lineage>
</organism>
<name>A0A6C0B703_9ZZZZ</name>